<dbReference type="SUPFAM" id="SSF55455">
    <property type="entry name" value="SRF-like"/>
    <property type="match status" value="1"/>
</dbReference>
<keyword evidence="4" id="KW-0804">Transcription</keyword>
<keyword evidence="3" id="KW-0238">DNA-binding</keyword>
<feature type="domain" description="MADS-box" evidence="6">
    <location>
        <begin position="15"/>
        <end position="43"/>
    </location>
</feature>
<dbReference type="EMBL" id="JACXVP010000012">
    <property type="protein sequence ID" value="KAG5572930.1"/>
    <property type="molecule type" value="Genomic_DNA"/>
</dbReference>
<evidence type="ECO:0000313" key="7">
    <source>
        <dbReference type="EMBL" id="KAG5572930.1"/>
    </source>
</evidence>
<evidence type="ECO:0000256" key="5">
    <source>
        <dbReference type="ARBA" id="ARBA00023242"/>
    </source>
</evidence>
<dbReference type="GO" id="GO:0005634">
    <property type="term" value="C:nucleus"/>
    <property type="evidence" value="ECO:0007669"/>
    <property type="project" value="UniProtKB-SubCell"/>
</dbReference>
<gene>
    <name evidence="7" type="ORF">H5410_062696</name>
</gene>
<proteinExistence type="predicted"/>
<dbReference type="AlphaFoldDB" id="A0A9J5WBJ1"/>
<dbReference type="Proteomes" id="UP000824120">
    <property type="component" value="Chromosome 12"/>
</dbReference>
<evidence type="ECO:0000256" key="3">
    <source>
        <dbReference type="ARBA" id="ARBA00023125"/>
    </source>
</evidence>
<evidence type="ECO:0000256" key="2">
    <source>
        <dbReference type="ARBA" id="ARBA00023015"/>
    </source>
</evidence>
<comment type="caution">
    <text evidence="7">The sequence shown here is derived from an EMBL/GenBank/DDBJ whole genome shotgun (WGS) entry which is preliminary data.</text>
</comment>
<dbReference type="GO" id="GO:0003677">
    <property type="term" value="F:DNA binding"/>
    <property type="evidence" value="ECO:0007669"/>
    <property type="project" value="UniProtKB-KW"/>
</dbReference>
<evidence type="ECO:0000313" key="8">
    <source>
        <dbReference type="Proteomes" id="UP000824120"/>
    </source>
</evidence>
<keyword evidence="5" id="KW-0539">Nucleus</keyword>
<keyword evidence="8" id="KW-1185">Reference proteome</keyword>
<protein>
    <recommendedName>
        <fullName evidence="6">MADS-box domain-containing protein</fullName>
    </recommendedName>
</protein>
<name>A0A9J5WBJ1_SOLCO</name>
<accession>A0A9J5WBJ1</accession>
<dbReference type="Gene3D" id="3.40.1810.10">
    <property type="entry name" value="Transcription factor, MADS-box"/>
    <property type="match status" value="1"/>
</dbReference>
<dbReference type="Pfam" id="PF00319">
    <property type="entry name" value="SRF-TF"/>
    <property type="match status" value="1"/>
</dbReference>
<evidence type="ECO:0000256" key="1">
    <source>
        <dbReference type="ARBA" id="ARBA00004123"/>
    </source>
</evidence>
<dbReference type="GO" id="GO:0046983">
    <property type="term" value="F:protein dimerization activity"/>
    <property type="evidence" value="ECO:0007669"/>
    <property type="project" value="InterPro"/>
</dbReference>
<keyword evidence="2" id="KW-0805">Transcription regulation</keyword>
<evidence type="ECO:0000256" key="4">
    <source>
        <dbReference type="ARBA" id="ARBA00023163"/>
    </source>
</evidence>
<dbReference type="InterPro" id="IPR002100">
    <property type="entry name" value="TF_MADSbox"/>
</dbReference>
<reference evidence="7 8" key="1">
    <citation type="submission" date="2020-09" db="EMBL/GenBank/DDBJ databases">
        <title>De no assembly of potato wild relative species, Solanum commersonii.</title>
        <authorList>
            <person name="Cho K."/>
        </authorList>
    </citation>
    <scope>NUCLEOTIDE SEQUENCE [LARGE SCALE GENOMIC DNA]</scope>
    <source>
        <strain evidence="7">LZ3.2</strain>
        <tissue evidence="7">Leaf</tissue>
    </source>
</reference>
<evidence type="ECO:0000259" key="6">
    <source>
        <dbReference type="Pfam" id="PF00319"/>
    </source>
</evidence>
<dbReference type="InterPro" id="IPR036879">
    <property type="entry name" value="TF_MADSbox_sf"/>
</dbReference>
<comment type="subcellular location">
    <subcellularLocation>
        <location evidence="1">Nucleus</location>
    </subcellularLocation>
</comment>
<dbReference type="OrthoDB" id="1098072at2759"/>
<sequence>MRKIENKNALFTIFFKTTSELVTKFDVDIGIIVFSPTSKPRSFFYPTIDAILSDDTHLALIFARNSVNQLNFFLKNLTSKKKLKLLEQIILTK</sequence>
<organism evidence="7 8">
    <name type="scientific">Solanum commersonii</name>
    <name type="common">Commerson's wild potato</name>
    <name type="synonym">Commerson's nightshade</name>
    <dbReference type="NCBI Taxonomy" id="4109"/>
    <lineage>
        <taxon>Eukaryota</taxon>
        <taxon>Viridiplantae</taxon>
        <taxon>Streptophyta</taxon>
        <taxon>Embryophyta</taxon>
        <taxon>Tracheophyta</taxon>
        <taxon>Spermatophyta</taxon>
        <taxon>Magnoliopsida</taxon>
        <taxon>eudicotyledons</taxon>
        <taxon>Gunneridae</taxon>
        <taxon>Pentapetalae</taxon>
        <taxon>asterids</taxon>
        <taxon>lamiids</taxon>
        <taxon>Solanales</taxon>
        <taxon>Solanaceae</taxon>
        <taxon>Solanoideae</taxon>
        <taxon>Solaneae</taxon>
        <taxon>Solanum</taxon>
    </lineage>
</organism>